<keyword evidence="2" id="KW-0812">Transmembrane</keyword>
<dbReference type="SUPFAM" id="SSF51161">
    <property type="entry name" value="Trimeric LpxA-like enzymes"/>
    <property type="match status" value="3"/>
</dbReference>
<name>A0A8J3FFQ6_9ACTN</name>
<reference evidence="4" key="2">
    <citation type="submission" date="2020-09" db="EMBL/GenBank/DDBJ databases">
        <authorList>
            <person name="Sun Q."/>
            <person name="Ohkuma M."/>
        </authorList>
    </citation>
    <scope>NUCLEOTIDE SEQUENCE</scope>
    <source>
        <strain evidence="4">JCM 3091</strain>
    </source>
</reference>
<feature type="transmembrane region" description="Helical" evidence="2">
    <location>
        <begin position="982"/>
        <end position="1006"/>
    </location>
</feature>
<feature type="transmembrane region" description="Helical" evidence="2">
    <location>
        <begin position="744"/>
        <end position="768"/>
    </location>
</feature>
<keyword evidence="5" id="KW-1185">Reference proteome</keyword>
<dbReference type="InterPro" id="IPR011004">
    <property type="entry name" value="Trimer_LpxA-like_sf"/>
</dbReference>
<dbReference type="EMBL" id="BMQC01000002">
    <property type="protein sequence ID" value="GGK19050.1"/>
    <property type="molecule type" value="Genomic_DNA"/>
</dbReference>
<feature type="compositionally biased region" description="Low complexity" evidence="1">
    <location>
        <begin position="422"/>
        <end position="443"/>
    </location>
</feature>
<dbReference type="SUPFAM" id="SSF56801">
    <property type="entry name" value="Acetyl-CoA synthetase-like"/>
    <property type="match status" value="1"/>
</dbReference>
<feature type="compositionally biased region" description="Basic and acidic residues" evidence="1">
    <location>
        <begin position="460"/>
        <end position="470"/>
    </location>
</feature>
<evidence type="ECO:0000256" key="2">
    <source>
        <dbReference type="SAM" id="Phobius"/>
    </source>
</evidence>
<feature type="transmembrane region" description="Helical" evidence="2">
    <location>
        <begin position="715"/>
        <end position="738"/>
    </location>
</feature>
<sequence length="1212" mass="125627">MTSSDDARLRAVFSATAARTPDAIAVACEDRYVTFAELADLTDRFARRLRQHGVRRGDVVAVHLTRSELPVIAVLACHSLAVTYVPIDPGCPVERIAQIIDELGVGWCVTEPALGGRVAPLLAARRTIAIRHDSAFFTVGVRSDHRGPIDDAEPDDPAYVTYTRDAGGAPKAVVAEHRHVAAYLAGFREICPVGPGDRVYQGHALSFDGSIAEIWSALAGGATLVVPAPDAPRTGAALTDHLADLRITHLATTPETLADLDPAALPELRAVVLSGGACPPELVARWSGDGVVLLNVYGPAETTVHALVKRCAPGAPVTLGRALPGYEVSVVDAGLHPVRDGHTGELLLGGPALAAGYVGDPELTRERFVTLDGGRRAFRTGDRVRQVGDELEYRGRQPAPAAPHPPRQRGDGPPPVPPAGPPSGRAPVPGRPAAAESGGRPARTAPPEPTPPVRPPAPRTAREVFRDTSADARATSRRRQLLGLYLVAAMVAVPAALVVTAAAAWVTGGTGPAGLLGRLLLVAVLAWPALLGVTLAAKWLLIGRYAEGEYPLWGEFHRRWWLVGRLYALSGVGLLAGTPALPVYLRLLGARIGERVHLETVAFGAFDLLRIGADSSVGPGADLRGWAVADGVLRVGRIAVGDRCFVGARAALGPDVVLGDDCALDDQSALAADSQIPAGAQRRGAPAVPARVPLPAPAAPASRHRQLGYGVAHVLGAYLVIFLAALPPLLALLLYGALAERLGGWSAAGAVVAALPVLTPFSVLLLAVARRRLLGEFYVGTYPVHSPAYLRKWLADQLLRVVRVPLTPVFGTAFTRPVLSLFGAQIGPGAEVERPHLVSPEALNVAADAHLAADAVVAPRRVHRGAFTVAASRIGRRGEVGDGAVVRGGVSVGDDSTLAPGTLAPDDSQRSAAGSRWAGSPAAPVGRRPAPRAQRYRPSRRERAERLLYDAARVLVPYGLALLGAVLFAYPTYLLWSALGAWAAVPVAPLLGLAAGAAVVAAVAALKRLVLGRVRALPRAAWSPYARLYGVVSAAYDTLAAPLLSALVGTPFLAGPLRAFGVRVGPHAYLGTTRIAGFDLVRIGAFAALGADAVVKADLRTGQRFLTGTVTVADEASVGQGAVLLPDSAVGAAAGLAPLAVLPAGAILPPGERAHGIPCRLIPAALPAARPPRRDAAAGRGAGDPRPDDDGDAAAGWLAAGPVGTGARIRRA</sequence>
<comment type="caution">
    <text evidence="4">The sequence shown here is derived from an EMBL/GenBank/DDBJ whole genome shotgun (WGS) entry which is preliminary data.</text>
</comment>
<evidence type="ECO:0000313" key="5">
    <source>
        <dbReference type="Proteomes" id="UP000662200"/>
    </source>
</evidence>
<feature type="compositionally biased region" description="Pro residues" evidence="1">
    <location>
        <begin position="444"/>
        <end position="458"/>
    </location>
</feature>
<accession>A0A8J3FFQ6</accession>
<keyword evidence="2" id="KW-0472">Membrane</keyword>
<feature type="region of interest" description="Disordered" evidence="1">
    <location>
        <begin position="380"/>
        <end position="472"/>
    </location>
</feature>
<dbReference type="GO" id="GO:0044550">
    <property type="term" value="P:secondary metabolite biosynthetic process"/>
    <property type="evidence" value="ECO:0007669"/>
    <property type="project" value="TreeGrafter"/>
</dbReference>
<dbReference type="InterPro" id="IPR042099">
    <property type="entry name" value="ANL_N_sf"/>
</dbReference>
<dbReference type="GO" id="GO:0031177">
    <property type="term" value="F:phosphopantetheine binding"/>
    <property type="evidence" value="ECO:0007669"/>
    <property type="project" value="TreeGrafter"/>
</dbReference>
<dbReference type="Gene3D" id="3.40.50.12780">
    <property type="entry name" value="N-terminal domain of ligase-like"/>
    <property type="match status" value="1"/>
</dbReference>
<feature type="compositionally biased region" description="Low complexity" evidence="1">
    <location>
        <begin position="921"/>
        <end position="933"/>
    </location>
</feature>
<dbReference type="RefSeq" id="WP_189112930.1">
    <property type="nucleotide sequence ID" value="NZ_BMQC01000002.1"/>
</dbReference>
<feature type="compositionally biased region" description="Pro residues" evidence="1">
    <location>
        <begin position="412"/>
        <end position="421"/>
    </location>
</feature>
<proteinExistence type="predicted"/>
<evidence type="ECO:0000256" key="1">
    <source>
        <dbReference type="SAM" id="MobiDB-lite"/>
    </source>
</evidence>
<organism evidence="4 5">
    <name type="scientific">Pilimelia terevasa</name>
    <dbReference type="NCBI Taxonomy" id="53372"/>
    <lineage>
        <taxon>Bacteria</taxon>
        <taxon>Bacillati</taxon>
        <taxon>Actinomycetota</taxon>
        <taxon>Actinomycetes</taxon>
        <taxon>Micromonosporales</taxon>
        <taxon>Micromonosporaceae</taxon>
        <taxon>Pilimelia</taxon>
    </lineage>
</organism>
<dbReference type="PANTHER" id="PTHR45527:SF1">
    <property type="entry name" value="FATTY ACID SYNTHASE"/>
    <property type="match status" value="1"/>
</dbReference>
<feature type="transmembrane region" description="Helical" evidence="2">
    <location>
        <begin position="482"/>
        <end position="507"/>
    </location>
</feature>
<dbReference type="PANTHER" id="PTHR45527">
    <property type="entry name" value="NONRIBOSOMAL PEPTIDE SYNTHETASE"/>
    <property type="match status" value="1"/>
</dbReference>
<feature type="transmembrane region" description="Helical" evidence="2">
    <location>
        <begin position="562"/>
        <end position="585"/>
    </location>
</feature>
<evidence type="ECO:0000313" key="4">
    <source>
        <dbReference type="EMBL" id="GGK19050.1"/>
    </source>
</evidence>
<dbReference type="Gene3D" id="2.160.10.10">
    <property type="entry name" value="Hexapeptide repeat proteins"/>
    <property type="match status" value="3"/>
</dbReference>
<gene>
    <name evidence="4" type="ORF">GCM10010124_09580</name>
</gene>
<evidence type="ECO:0000259" key="3">
    <source>
        <dbReference type="Pfam" id="PF00501"/>
    </source>
</evidence>
<feature type="domain" description="AMP-dependent synthetase/ligase" evidence="3">
    <location>
        <begin position="14"/>
        <end position="357"/>
    </location>
</feature>
<reference evidence="4" key="1">
    <citation type="journal article" date="2014" name="Int. J. Syst. Evol. Microbiol.">
        <title>Complete genome sequence of Corynebacterium casei LMG S-19264T (=DSM 44701T), isolated from a smear-ripened cheese.</title>
        <authorList>
            <consortium name="US DOE Joint Genome Institute (JGI-PGF)"/>
            <person name="Walter F."/>
            <person name="Albersmeier A."/>
            <person name="Kalinowski J."/>
            <person name="Ruckert C."/>
        </authorList>
    </citation>
    <scope>NUCLEOTIDE SEQUENCE</scope>
    <source>
        <strain evidence="4">JCM 3091</strain>
    </source>
</reference>
<feature type="compositionally biased region" description="Basic and acidic residues" evidence="1">
    <location>
        <begin position="1172"/>
        <end position="1188"/>
    </location>
</feature>
<protein>
    <recommendedName>
        <fullName evidence="3">AMP-dependent synthetase/ligase domain-containing protein</fullName>
    </recommendedName>
</protein>
<dbReference type="Pfam" id="PF00501">
    <property type="entry name" value="AMP-binding"/>
    <property type="match status" value="1"/>
</dbReference>
<keyword evidence="2" id="KW-1133">Transmembrane helix</keyword>
<dbReference type="InterPro" id="IPR000873">
    <property type="entry name" value="AMP-dep_synth/lig_dom"/>
</dbReference>
<feature type="region of interest" description="Disordered" evidence="1">
    <location>
        <begin position="896"/>
        <end position="939"/>
    </location>
</feature>
<dbReference type="GO" id="GO:0043041">
    <property type="term" value="P:amino acid activation for nonribosomal peptide biosynthetic process"/>
    <property type="evidence" value="ECO:0007669"/>
    <property type="project" value="TreeGrafter"/>
</dbReference>
<feature type="region of interest" description="Disordered" evidence="1">
    <location>
        <begin position="1170"/>
        <end position="1212"/>
    </location>
</feature>
<feature type="transmembrane region" description="Helical" evidence="2">
    <location>
        <begin position="947"/>
        <end position="970"/>
    </location>
</feature>
<feature type="compositionally biased region" description="Basic and acidic residues" evidence="1">
    <location>
        <begin position="380"/>
        <end position="395"/>
    </location>
</feature>
<feature type="transmembrane region" description="Helical" evidence="2">
    <location>
        <begin position="519"/>
        <end position="542"/>
    </location>
</feature>
<dbReference type="AlphaFoldDB" id="A0A8J3FFQ6"/>
<dbReference type="Proteomes" id="UP000662200">
    <property type="component" value="Unassembled WGS sequence"/>
</dbReference>
<dbReference type="GO" id="GO:0005737">
    <property type="term" value="C:cytoplasm"/>
    <property type="evidence" value="ECO:0007669"/>
    <property type="project" value="TreeGrafter"/>
</dbReference>